<dbReference type="RefSeq" id="WP_337330437.1">
    <property type="nucleotide sequence ID" value="NZ_JBBDGM010000001.1"/>
</dbReference>
<protein>
    <submittedName>
        <fullName evidence="2">GNAT family N-acetyltransferase</fullName>
        <ecNumber evidence="2">2.3.1.-</ecNumber>
    </submittedName>
</protein>
<accession>A0ABU8L607</accession>
<dbReference type="Gene3D" id="3.40.630.30">
    <property type="match status" value="1"/>
</dbReference>
<comment type="caution">
    <text evidence="2">The sequence shown here is derived from an EMBL/GenBank/DDBJ whole genome shotgun (WGS) entry which is preliminary data.</text>
</comment>
<keyword evidence="2" id="KW-0808">Transferase</keyword>
<proteinExistence type="predicted"/>
<sequence length="293" mass="32679">MQTAWHRIDDDAERDERITAARVRLRRRREHAEQTETPEIAVADGEIWVCEEPDRGESITLWVRQDGPHTSLAEISTASADSAAVWDCIRSLALAQGWKRVTFSAYRGDDLASALAEHSGARRIATKMLQITDHVLLPQGIRTEPMSELEYAAYAAHNDRSYAEELLASGSAEEMDVALAEAAAAMGRLLPQGLQTPHQHLHTVRTVDGESVGVLWVHVQADRAFIYDIEMRDEVRGRGYGTQTLRAAAALAREAGRSRIALNVFGHNDRARRLYAREGYLETEAIWTVQVAD</sequence>
<dbReference type="InterPro" id="IPR000182">
    <property type="entry name" value="GNAT_dom"/>
</dbReference>
<gene>
    <name evidence="2" type="ORF">WDU99_00305</name>
</gene>
<keyword evidence="3" id="KW-1185">Reference proteome</keyword>
<dbReference type="EMBL" id="JBBDGM010000001">
    <property type="protein sequence ID" value="MEJ1086754.1"/>
    <property type="molecule type" value="Genomic_DNA"/>
</dbReference>
<evidence type="ECO:0000259" key="1">
    <source>
        <dbReference type="PROSITE" id="PS51186"/>
    </source>
</evidence>
<dbReference type="Proteomes" id="UP001371224">
    <property type="component" value="Unassembled WGS sequence"/>
</dbReference>
<keyword evidence="2" id="KW-0012">Acyltransferase</keyword>
<dbReference type="GO" id="GO:0016746">
    <property type="term" value="F:acyltransferase activity"/>
    <property type="evidence" value="ECO:0007669"/>
    <property type="project" value="UniProtKB-KW"/>
</dbReference>
<organism evidence="2 3">
    <name type="scientific">Microbacterium bandirmense</name>
    <dbReference type="NCBI Taxonomy" id="3122050"/>
    <lineage>
        <taxon>Bacteria</taxon>
        <taxon>Bacillati</taxon>
        <taxon>Actinomycetota</taxon>
        <taxon>Actinomycetes</taxon>
        <taxon>Micrococcales</taxon>
        <taxon>Microbacteriaceae</taxon>
        <taxon>Microbacterium</taxon>
    </lineage>
</organism>
<dbReference type="EC" id="2.3.1.-" evidence="2"/>
<dbReference type="InterPro" id="IPR016181">
    <property type="entry name" value="Acyl_CoA_acyltransferase"/>
</dbReference>
<dbReference type="SUPFAM" id="SSF55729">
    <property type="entry name" value="Acyl-CoA N-acyltransferases (Nat)"/>
    <property type="match status" value="1"/>
</dbReference>
<reference evidence="2 3" key="1">
    <citation type="submission" date="2024-02" db="EMBL/GenBank/DDBJ databases">
        <authorList>
            <person name="Saticioglu I.B."/>
        </authorList>
    </citation>
    <scope>NUCLEOTIDE SEQUENCE [LARGE SCALE GENOMIC DNA]</scope>
    <source>
        <strain evidence="2 3">Mu-80</strain>
    </source>
</reference>
<dbReference type="PROSITE" id="PS51186">
    <property type="entry name" value="GNAT"/>
    <property type="match status" value="1"/>
</dbReference>
<name>A0ABU8L607_9MICO</name>
<dbReference type="Pfam" id="PF00583">
    <property type="entry name" value="Acetyltransf_1"/>
    <property type="match status" value="1"/>
</dbReference>
<evidence type="ECO:0000313" key="2">
    <source>
        <dbReference type="EMBL" id="MEJ1086754.1"/>
    </source>
</evidence>
<evidence type="ECO:0000313" key="3">
    <source>
        <dbReference type="Proteomes" id="UP001371224"/>
    </source>
</evidence>
<feature type="domain" description="N-acetyltransferase" evidence="1">
    <location>
        <begin position="141"/>
        <end position="293"/>
    </location>
</feature>